<evidence type="ECO:0000256" key="1">
    <source>
        <dbReference type="SAM" id="Phobius"/>
    </source>
</evidence>
<feature type="transmembrane region" description="Helical" evidence="1">
    <location>
        <begin position="91"/>
        <end position="120"/>
    </location>
</feature>
<keyword evidence="1" id="KW-1133">Transmembrane helix</keyword>
<feature type="transmembrane region" description="Helical" evidence="1">
    <location>
        <begin position="283"/>
        <end position="304"/>
    </location>
</feature>
<organism evidence="2 3">
    <name type="scientific">Tannerella forsythia</name>
    <name type="common">Bacteroides forsythus</name>
    <dbReference type="NCBI Taxonomy" id="28112"/>
    <lineage>
        <taxon>Bacteria</taxon>
        <taxon>Pseudomonadati</taxon>
        <taxon>Bacteroidota</taxon>
        <taxon>Bacteroidia</taxon>
        <taxon>Bacteroidales</taxon>
        <taxon>Tannerellaceae</taxon>
        <taxon>Tannerella</taxon>
    </lineage>
</organism>
<feature type="transmembrane region" description="Helical" evidence="1">
    <location>
        <begin position="28"/>
        <end position="46"/>
    </location>
</feature>
<dbReference type="AlphaFoldDB" id="A0A2A6E5Q2"/>
<accession>A0A2A6E5Q2</accession>
<feature type="transmembrane region" description="Helical" evidence="1">
    <location>
        <begin position="217"/>
        <end position="238"/>
    </location>
</feature>
<keyword evidence="1" id="KW-0812">Transmembrane</keyword>
<reference evidence="2 3" key="1">
    <citation type="submission" date="2017-09" db="EMBL/GenBank/DDBJ databases">
        <title>Phase variable restriction modification systems are present in the genome sequences of periodontal pathogens Prevotella intermedia, Tannerella forsythia and Porphyromonas gingivalis.</title>
        <authorList>
            <person name="Haigh R.D."/>
            <person name="Crawford L."/>
            <person name="Ralph J."/>
            <person name="Wanford J."/>
            <person name="Vartoukian S.R."/>
            <person name="Hijazib K."/>
            <person name="Wade W."/>
            <person name="Oggioni M.R."/>
        </authorList>
    </citation>
    <scope>NUCLEOTIDE SEQUENCE [LARGE SCALE GENOMIC DNA]</scope>
    <source>
        <strain evidence="2 3">WW11663</strain>
    </source>
</reference>
<evidence type="ECO:0000313" key="3">
    <source>
        <dbReference type="Proteomes" id="UP000219259"/>
    </source>
</evidence>
<dbReference type="EMBL" id="NSLJ01000042">
    <property type="protein sequence ID" value="PDP42689.1"/>
    <property type="molecule type" value="Genomic_DNA"/>
</dbReference>
<feature type="transmembrane region" description="Helical" evidence="1">
    <location>
        <begin position="250"/>
        <end position="277"/>
    </location>
</feature>
<protein>
    <recommendedName>
        <fullName evidence="4">Glycosyltransferase RgtA/B/C/D-like domain-containing protein</fullName>
    </recommendedName>
</protein>
<feature type="transmembrane region" description="Helical" evidence="1">
    <location>
        <begin position="180"/>
        <end position="205"/>
    </location>
</feature>
<keyword evidence="1" id="KW-0472">Membrane</keyword>
<feature type="transmembrane region" description="Helical" evidence="1">
    <location>
        <begin position="316"/>
        <end position="336"/>
    </location>
</feature>
<sequence length="357" mass="41213">MVAILCIFHTLLFYKGKELLQFIRRKDTFIGILWLVCFCIGCIFVWDKIPVESLNVDRWSVITSFWDQYFNGQYVYYAQSHLGNYPGPMPFYFILALPFYLIGELGFLSLAGIVVFYGLIKYMKIASPYPVLFILLITTSPFYLWEVLVRSNIFLNAVLIACSIVLFFRIKNYASLKNQLFIGGIIGLLLSTRNVFALCYIIFFLHTIRTGQLSLKSAIKIGAISVLIFISTFLPFVMGFRDDFLQMNPFIIQSSFLMPFGWVVTAILCSCFMFLFCKQNADVFFYSGVILFITIMLHFAYHALSTSVYISLIQESSIDVSYFILCIPFFLCYLLNGQSDRQNIYMESSFIKTSEKK</sequence>
<name>A0A2A6E5Q2_TANFO</name>
<evidence type="ECO:0008006" key="4">
    <source>
        <dbReference type="Google" id="ProtNLM"/>
    </source>
</evidence>
<feature type="transmembrane region" description="Helical" evidence="1">
    <location>
        <begin position="127"/>
        <end position="145"/>
    </location>
</feature>
<proteinExistence type="predicted"/>
<gene>
    <name evidence="2" type="ORF">CLI86_12210</name>
</gene>
<evidence type="ECO:0000313" key="2">
    <source>
        <dbReference type="EMBL" id="PDP42689.1"/>
    </source>
</evidence>
<comment type="caution">
    <text evidence="2">The sequence shown here is derived from an EMBL/GenBank/DDBJ whole genome shotgun (WGS) entry which is preliminary data.</text>
</comment>
<dbReference type="Proteomes" id="UP000219259">
    <property type="component" value="Unassembled WGS sequence"/>
</dbReference>